<feature type="transmembrane region" description="Helical" evidence="2">
    <location>
        <begin position="69"/>
        <end position="92"/>
    </location>
</feature>
<dbReference type="RefSeq" id="XP_056059006.1">
    <property type="nucleotide sequence ID" value="XM_056203559.1"/>
</dbReference>
<feature type="transmembrane region" description="Helical" evidence="2">
    <location>
        <begin position="279"/>
        <end position="298"/>
    </location>
</feature>
<feature type="transmembrane region" description="Helical" evidence="2">
    <location>
        <begin position="12"/>
        <end position="31"/>
    </location>
</feature>
<dbReference type="Pfam" id="PF10355">
    <property type="entry name" value="Ytp1"/>
    <property type="match status" value="1"/>
</dbReference>
<name>A0A9W8QP00_AKAMU</name>
<evidence type="ECO:0000313" key="5">
    <source>
        <dbReference type="EMBL" id="KAJ4164091.1"/>
    </source>
</evidence>
<dbReference type="Proteomes" id="UP001144673">
    <property type="component" value="Chromosome 1"/>
</dbReference>
<feature type="transmembrane region" description="Helical" evidence="2">
    <location>
        <begin position="548"/>
        <end position="570"/>
    </location>
</feature>
<accession>A0A9W8QP00</accession>
<dbReference type="InterPro" id="IPR018825">
    <property type="entry name" value="DUF2427"/>
</dbReference>
<keyword evidence="2" id="KW-0812">Transmembrane</keyword>
<organism evidence="5 6">
    <name type="scientific">Akanthomyces muscarius</name>
    <name type="common">Entomopathogenic fungus</name>
    <name type="synonym">Lecanicillium muscarium</name>
    <dbReference type="NCBI Taxonomy" id="2231603"/>
    <lineage>
        <taxon>Eukaryota</taxon>
        <taxon>Fungi</taxon>
        <taxon>Dikarya</taxon>
        <taxon>Ascomycota</taxon>
        <taxon>Pezizomycotina</taxon>
        <taxon>Sordariomycetes</taxon>
        <taxon>Hypocreomycetidae</taxon>
        <taxon>Hypocreales</taxon>
        <taxon>Cordycipitaceae</taxon>
        <taxon>Akanthomyces</taxon>
    </lineage>
</organism>
<feature type="transmembrane region" description="Helical" evidence="2">
    <location>
        <begin position="99"/>
        <end position="122"/>
    </location>
</feature>
<feature type="transmembrane region" description="Helical" evidence="2">
    <location>
        <begin position="134"/>
        <end position="155"/>
    </location>
</feature>
<feature type="compositionally biased region" description="Low complexity" evidence="1">
    <location>
        <begin position="205"/>
        <end position="216"/>
    </location>
</feature>
<keyword evidence="2" id="KW-0472">Membrane</keyword>
<gene>
    <name evidence="5" type="ORF">LMH87_005777</name>
</gene>
<keyword evidence="2" id="KW-1133">Transmembrane helix</keyword>
<evidence type="ECO:0000256" key="1">
    <source>
        <dbReference type="SAM" id="MobiDB-lite"/>
    </source>
</evidence>
<dbReference type="KEGG" id="amus:LMH87_005777"/>
<feature type="compositionally biased region" description="Polar residues" evidence="1">
    <location>
        <begin position="194"/>
        <end position="204"/>
    </location>
</feature>
<keyword evidence="6" id="KW-1185">Reference proteome</keyword>
<dbReference type="Pfam" id="PF10348">
    <property type="entry name" value="DUF2427"/>
    <property type="match status" value="1"/>
</dbReference>
<feature type="transmembrane region" description="Helical" evidence="2">
    <location>
        <begin position="446"/>
        <end position="463"/>
    </location>
</feature>
<dbReference type="PANTHER" id="PTHR31685">
    <property type="entry name" value="INTEGRAL MEMBRANE PROTEIN (AFU_ORTHOLOGUE AFUA_6G12730)-RELATED"/>
    <property type="match status" value="1"/>
</dbReference>
<comment type="caution">
    <text evidence="5">The sequence shown here is derived from an EMBL/GenBank/DDBJ whole genome shotgun (WGS) entry which is preliminary data.</text>
</comment>
<proteinExistence type="predicted"/>
<evidence type="ECO:0000256" key="2">
    <source>
        <dbReference type="SAM" id="Phobius"/>
    </source>
</evidence>
<protein>
    <recommendedName>
        <fullName evidence="7">Integral membrane protein</fullName>
    </recommendedName>
</protein>
<evidence type="ECO:0000313" key="6">
    <source>
        <dbReference type="Proteomes" id="UP001144673"/>
    </source>
</evidence>
<sequence length="586" mass="64152">MASTNTIGGAGHSLPFVFYFLAAVTSVLAHVEKAESMQGHGGTIDEAAFKNATEYPSTYFAHTKHVGTIYAHITLMVLAWVFVLPIAVMLSIAKSRYTLTVQLVFIAVNAVGISIATVYNALTPDLYPNNAHHKIGWIITWITAAHTLVQLAGRLTDTWNNKTSRAGYQILHSLPPERDSTPCAQDSYYCQEGRASNDSGQGTASQSSSVRSDSASTICADDGGGIRSEYSKEHGDDNDDDEFGTLPLSSPTPVARITRILSHSIWKYVEMGYKLVDRVILPFGFIALTTGIVAFARFFEGHAIFGGLAHWIKGGVLFWLGLFNLGRWSGSFAELGWAWNLRPKASSQQEQKFRPSAEFVESSLILFYGSTNIFLEHLGGWGGEWTAQDLEHMAITVLFIGGGLCGMLVESSHIRDLLNTTTTAVPIHSYSNEEQERLEAPETYELSLNPIPALVILLLGIMMSSHHQATTTASMVHKQWGTLLLWASVARGLSYVLLYLKPPKSIFPSRPPTELLTSFGLIAGGIIFMASSADTVNGMIHYDLDAMFFYTITMGLVGLLMAWEITVLSIKGWAVRKELALSGWPL</sequence>
<dbReference type="InterPro" id="IPR018827">
    <property type="entry name" value="YTP1_C"/>
</dbReference>
<dbReference type="PANTHER" id="PTHR31685:SF3">
    <property type="entry name" value="INTEGRAL MEMBRANE PROTEIN (AFU_ORTHOLOGUE AFUA_6G12730)"/>
    <property type="match status" value="1"/>
</dbReference>
<feature type="region of interest" description="Disordered" evidence="1">
    <location>
        <begin position="194"/>
        <end position="247"/>
    </location>
</feature>
<feature type="domain" description="DUF2427" evidence="3">
    <location>
        <begin position="55"/>
        <end position="151"/>
    </location>
</feature>
<evidence type="ECO:0000259" key="3">
    <source>
        <dbReference type="Pfam" id="PF10348"/>
    </source>
</evidence>
<feature type="transmembrane region" description="Helical" evidence="2">
    <location>
        <begin position="304"/>
        <end position="325"/>
    </location>
</feature>
<evidence type="ECO:0000259" key="4">
    <source>
        <dbReference type="Pfam" id="PF10355"/>
    </source>
</evidence>
<reference evidence="5" key="1">
    <citation type="journal article" date="2023" name="Access Microbiol">
        <title>De-novo genome assembly for Akanthomyces muscarius, a biocontrol agent of insect agricultural pests.</title>
        <authorList>
            <person name="Erdos Z."/>
            <person name="Studholme D.J."/>
            <person name="Raymond B."/>
            <person name="Sharma M."/>
        </authorList>
    </citation>
    <scope>NUCLEOTIDE SEQUENCE</scope>
    <source>
        <strain evidence="5">Ve6</strain>
    </source>
</reference>
<dbReference type="GeneID" id="80892936"/>
<dbReference type="AlphaFoldDB" id="A0A9W8QP00"/>
<feature type="transmembrane region" description="Helical" evidence="2">
    <location>
        <begin position="512"/>
        <end position="533"/>
    </location>
</feature>
<evidence type="ECO:0008006" key="7">
    <source>
        <dbReference type="Google" id="ProtNLM"/>
    </source>
</evidence>
<feature type="transmembrane region" description="Helical" evidence="2">
    <location>
        <begin position="483"/>
        <end position="500"/>
    </location>
</feature>
<feature type="domain" description="Protein YTP1-like C-terminal" evidence="4">
    <location>
        <begin position="284"/>
        <end position="571"/>
    </location>
</feature>
<dbReference type="EMBL" id="JAJHUN010000001">
    <property type="protein sequence ID" value="KAJ4164091.1"/>
    <property type="molecule type" value="Genomic_DNA"/>
</dbReference>